<dbReference type="InterPro" id="IPR036116">
    <property type="entry name" value="FN3_sf"/>
</dbReference>
<sequence length="243" mass="25786">TEIDQGANYIRYKVEIATNASFTQGVQVFDQTASQTGFSGQDAQGGTAYQPGSTAIYTFQEGQLGIGTIYFWRVYARDPAGFDQWSEPSETRSFTTIGVYNPNIWGNEIGDGIWSTHGNWSKGTAPVAGDDVMFIPDSSPSTKHNTSCAADSVNNNLGSFILDTGYTSTITFAKNAVAGEMSLTVSSDITVNSGTLVFEGDTDTDSVPATPENDGTGYTINAQNIIIGNEANMNADGKGFPQG</sequence>
<dbReference type="Gene3D" id="2.60.40.10">
    <property type="entry name" value="Immunoglobulins"/>
    <property type="match status" value="1"/>
</dbReference>
<dbReference type="SUPFAM" id="SSF49265">
    <property type="entry name" value="Fibronectin type III"/>
    <property type="match status" value="1"/>
</dbReference>
<feature type="non-terminal residue" evidence="1">
    <location>
        <position position="243"/>
    </location>
</feature>
<proteinExistence type="predicted"/>
<reference evidence="1" key="1">
    <citation type="journal article" date="2014" name="Front. Microbiol.">
        <title>High frequency of phylogenetically diverse reductive dehalogenase-homologous genes in deep subseafloor sedimentary metagenomes.</title>
        <authorList>
            <person name="Kawai M."/>
            <person name="Futagami T."/>
            <person name="Toyoda A."/>
            <person name="Takaki Y."/>
            <person name="Nishi S."/>
            <person name="Hori S."/>
            <person name="Arai W."/>
            <person name="Tsubouchi T."/>
            <person name="Morono Y."/>
            <person name="Uchiyama I."/>
            <person name="Ito T."/>
            <person name="Fujiyama A."/>
            <person name="Inagaki F."/>
            <person name="Takami H."/>
        </authorList>
    </citation>
    <scope>NUCLEOTIDE SEQUENCE</scope>
    <source>
        <strain evidence="1">Expedition CK06-06</strain>
    </source>
</reference>
<gene>
    <name evidence="1" type="ORF">S01H1_73151</name>
</gene>
<evidence type="ECO:0000313" key="1">
    <source>
        <dbReference type="EMBL" id="GAG28420.1"/>
    </source>
</evidence>
<accession>X0WCQ4</accession>
<comment type="caution">
    <text evidence="1">The sequence shown here is derived from an EMBL/GenBank/DDBJ whole genome shotgun (WGS) entry which is preliminary data.</text>
</comment>
<protein>
    <submittedName>
        <fullName evidence="1">Uncharacterized protein</fullName>
    </submittedName>
</protein>
<feature type="non-terminal residue" evidence="1">
    <location>
        <position position="1"/>
    </location>
</feature>
<name>X0WCQ4_9ZZZZ</name>
<dbReference type="AlphaFoldDB" id="X0WCQ4"/>
<organism evidence="1">
    <name type="scientific">marine sediment metagenome</name>
    <dbReference type="NCBI Taxonomy" id="412755"/>
    <lineage>
        <taxon>unclassified sequences</taxon>
        <taxon>metagenomes</taxon>
        <taxon>ecological metagenomes</taxon>
    </lineage>
</organism>
<dbReference type="InterPro" id="IPR013783">
    <property type="entry name" value="Ig-like_fold"/>
</dbReference>
<dbReference type="EMBL" id="BARS01048863">
    <property type="protein sequence ID" value="GAG28420.1"/>
    <property type="molecule type" value="Genomic_DNA"/>
</dbReference>